<feature type="compositionally biased region" description="Basic and acidic residues" evidence="1">
    <location>
        <begin position="323"/>
        <end position="355"/>
    </location>
</feature>
<evidence type="ECO:0000313" key="3">
    <source>
        <dbReference type="Proteomes" id="UP001652628"/>
    </source>
</evidence>
<feature type="domain" description="Brix" evidence="2">
    <location>
        <begin position="28"/>
        <end position="290"/>
    </location>
</feature>
<keyword evidence="3" id="KW-1185">Reference proteome</keyword>
<proteinExistence type="predicted"/>
<dbReference type="GO" id="GO:0030687">
    <property type="term" value="C:preribosome, large subunit precursor"/>
    <property type="evidence" value="ECO:0007669"/>
    <property type="project" value="TreeGrafter"/>
</dbReference>
<dbReference type="PANTHER" id="PTHR12661:SF5">
    <property type="entry name" value="SUPPRESSOR OF SWI4 1 HOMOLOG"/>
    <property type="match status" value="1"/>
</dbReference>
<accession>A0AB40A6Z7</accession>
<dbReference type="GO" id="GO:0019843">
    <property type="term" value="F:rRNA binding"/>
    <property type="evidence" value="ECO:0007669"/>
    <property type="project" value="InterPro"/>
</dbReference>
<evidence type="ECO:0000313" key="4">
    <source>
        <dbReference type="RefSeq" id="XP_036672726.3"/>
    </source>
</evidence>
<dbReference type="PROSITE" id="PS50833">
    <property type="entry name" value="BRIX"/>
    <property type="match status" value="1"/>
</dbReference>
<feature type="compositionally biased region" description="Basic and acidic residues" evidence="1">
    <location>
        <begin position="401"/>
        <end position="428"/>
    </location>
</feature>
<sequence length="463" mass="53625">MGGKKKVHPKTRTAAFKASEPSEIVEAPHSFVIHRGLTCPYITDLTLDFRRIMEPFTASNLREKRMNRIKDFVSLSSFFHVSHMGIFNKASTQLSFKVVRLPRGPSLTFKVHQFTLARDVISLSKKQMIDNDHFKHAPLVIMNNFSGDGKHLKLMATTFQNMFPSINLAQVNIGTIRRCVLFSYNPDTKLVEMRHYSVQVVPVGLKRAVQKIVKGTVPNLGKCNEVVDFVTKDGYASESEAEDDEQSHVVLAQTLKSKGNLEDNKSSIKLHEIGPRLTMQLIKIEEGLLTGEVLYHDHVVKTEDEKETMRKLVEKKRKQKEQRKKEQAENRARNLKIKKDEKWAAKRAAEGRNDSDPEDDAEYYKEEVGEEPDEELFKMEARSSRKRPNLSGGMKYKNKRAKLDPKDQKDKTDRKDKFDRKDRKDKFDHKNKKDKFDPKNRRAKFDPKNKRAKFDHKKSRKSK</sequence>
<dbReference type="InterPro" id="IPR045112">
    <property type="entry name" value="PPAN-like"/>
</dbReference>
<name>A0AB40A6Z7_DROSZ</name>
<organism evidence="3 4">
    <name type="scientific">Drosophila suzukii</name>
    <name type="common">Spotted-wing drosophila fruit fly</name>
    <dbReference type="NCBI Taxonomy" id="28584"/>
    <lineage>
        <taxon>Eukaryota</taxon>
        <taxon>Metazoa</taxon>
        <taxon>Ecdysozoa</taxon>
        <taxon>Arthropoda</taxon>
        <taxon>Hexapoda</taxon>
        <taxon>Insecta</taxon>
        <taxon>Pterygota</taxon>
        <taxon>Neoptera</taxon>
        <taxon>Endopterygota</taxon>
        <taxon>Diptera</taxon>
        <taxon>Brachycera</taxon>
        <taxon>Muscomorpha</taxon>
        <taxon>Ephydroidea</taxon>
        <taxon>Drosophilidae</taxon>
        <taxon>Drosophila</taxon>
        <taxon>Sophophora</taxon>
    </lineage>
</organism>
<dbReference type="GeneID" id="108014405"/>
<dbReference type="Pfam" id="PF04427">
    <property type="entry name" value="Brix"/>
    <property type="match status" value="1"/>
</dbReference>
<reference evidence="4" key="1">
    <citation type="submission" date="2025-08" db="UniProtKB">
        <authorList>
            <consortium name="RefSeq"/>
        </authorList>
    </citation>
    <scope>IDENTIFICATION</scope>
</reference>
<dbReference type="PANTHER" id="PTHR12661">
    <property type="entry name" value="PETER PAN-RELATED"/>
    <property type="match status" value="1"/>
</dbReference>
<feature type="region of interest" description="Disordered" evidence="1">
    <location>
        <begin position="315"/>
        <end position="463"/>
    </location>
</feature>
<feature type="compositionally biased region" description="Basic residues" evidence="1">
    <location>
        <begin position="450"/>
        <end position="463"/>
    </location>
</feature>
<dbReference type="GO" id="GO:0006364">
    <property type="term" value="P:rRNA processing"/>
    <property type="evidence" value="ECO:0007669"/>
    <property type="project" value="InterPro"/>
</dbReference>
<dbReference type="SMART" id="SM00879">
    <property type="entry name" value="Brix"/>
    <property type="match status" value="1"/>
</dbReference>
<feature type="compositionally biased region" description="Basic and acidic residues" evidence="1">
    <location>
        <begin position="434"/>
        <end position="449"/>
    </location>
</feature>
<dbReference type="InterPro" id="IPR007109">
    <property type="entry name" value="Brix"/>
</dbReference>
<evidence type="ECO:0000259" key="2">
    <source>
        <dbReference type="PROSITE" id="PS50833"/>
    </source>
</evidence>
<dbReference type="GO" id="GO:0000027">
    <property type="term" value="P:ribosomal large subunit assembly"/>
    <property type="evidence" value="ECO:0007669"/>
    <property type="project" value="TreeGrafter"/>
</dbReference>
<dbReference type="RefSeq" id="XP_036672726.3">
    <property type="nucleotide sequence ID" value="XM_036816831.3"/>
</dbReference>
<evidence type="ECO:0000256" key="1">
    <source>
        <dbReference type="SAM" id="MobiDB-lite"/>
    </source>
</evidence>
<dbReference type="AlphaFoldDB" id="A0AB40A6Z7"/>
<gene>
    <name evidence="4" type="primary">ppan</name>
</gene>
<dbReference type="Proteomes" id="UP001652628">
    <property type="component" value="Chromosome 3"/>
</dbReference>
<protein>
    <submittedName>
        <fullName evidence="4">Protein Peter pan</fullName>
    </submittedName>
</protein>